<dbReference type="AlphaFoldDB" id="A0A5N5SSB2"/>
<comment type="caution">
    <text evidence="1">The sequence shown here is derived from an EMBL/GenBank/DDBJ whole genome shotgun (WGS) entry which is preliminary data.</text>
</comment>
<dbReference type="Proteomes" id="UP000326759">
    <property type="component" value="Unassembled WGS sequence"/>
</dbReference>
<evidence type="ECO:0000313" key="1">
    <source>
        <dbReference type="EMBL" id="KAB7497071.1"/>
    </source>
</evidence>
<reference evidence="1 2" key="1">
    <citation type="journal article" date="2019" name="PLoS Biol.">
        <title>Sex chromosomes control vertical transmission of feminizing Wolbachia symbionts in an isopod.</title>
        <authorList>
            <person name="Becking T."/>
            <person name="Chebbi M.A."/>
            <person name="Giraud I."/>
            <person name="Moumen B."/>
            <person name="Laverre T."/>
            <person name="Caubet Y."/>
            <person name="Peccoud J."/>
            <person name="Gilbert C."/>
            <person name="Cordaux R."/>
        </authorList>
    </citation>
    <scope>NUCLEOTIDE SEQUENCE [LARGE SCALE GENOMIC DNA]</scope>
    <source>
        <strain evidence="1">ANa2</strain>
        <tissue evidence="1">Whole body excluding digestive tract and cuticle</tissue>
    </source>
</reference>
<organism evidence="1 2">
    <name type="scientific">Armadillidium nasatum</name>
    <dbReference type="NCBI Taxonomy" id="96803"/>
    <lineage>
        <taxon>Eukaryota</taxon>
        <taxon>Metazoa</taxon>
        <taxon>Ecdysozoa</taxon>
        <taxon>Arthropoda</taxon>
        <taxon>Crustacea</taxon>
        <taxon>Multicrustacea</taxon>
        <taxon>Malacostraca</taxon>
        <taxon>Eumalacostraca</taxon>
        <taxon>Peracarida</taxon>
        <taxon>Isopoda</taxon>
        <taxon>Oniscidea</taxon>
        <taxon>Crinocheta</taxon>
        <taxon>Armadillidiidae</taxon>
        <taxon>Armadillidium</taxon>
    </lineage>
</organism>
<protein>
    <submittedName>
        <fullName evidence="1">Uncharacterized protein</fullName>
    </submittedName>
</protein>
<gene>
    <name evidence="1" type="ORF">Anas_12601</name>
</gene>
<name>A0A5N5SSB2_9CRUS</name>
<proteinExistence type="predicted"/>
<sequence>MKSSSNYDALVLQLNHRIISCFIVYCFDARKHSFSISTIAQFLHCGMIPKKSCTPEVKPPPYCLIKCPPGYKCCFNGCSLECYPDYPILFNQVGIHDFQCLTQHRKRAAQQISPSLPSPNNPSCDQYKCVGARCECEIVCDGNNFCCFECGCVCGGGPKG</sequence>
<dbReference type="OrthoDB" id="4473401at2759"/>
<accession>A0A5N5SSB2</accession>
<dbReference type="EMBL" id="SEYY01020730">
    <property type="protein sequence ID" value="KAB7497071.1"/>
    <property type="molecule type" value="Genomic_DNA"/>
</dbReference>
<keyword evidence="2" id="KW-1185">Reference proteome</keyword>
<evidence type="ECO:0000313" key="2">
    <source>
        <dbReference type="Proteomes" id="UP000326759"/>
    </source>
</evidence>